<accession>A0AAD6FZU8</accession>
<dbReference type="Proteomes" id="UP001213681">
    <property type="component" value="Unassembled WGS sequence"/>
</dbReference>
<name>A0AAD6FZU8_9EURO</name>
<dbReference type="AlphaFoldDB" id="A0AAD6FZU8"/>
<dbReference type="GeneID" id="81604568"/>
<reference evidence="2" key="1">
    <citation type="submission" date="2022-12" db="EMBL/GenBank/DDBJ databases">
        <authorList>
            <person name="Petersen C."/>
        </authorList>
    </citation>
    <scope>NUCLEOTIDE SEQUENCE</scope>
    <source>
        <strain evidence="2">IBT 16125</strain>
    </source>
</reference>
<reference evidence="2" key="2">
    <citation type="journal article" date="2023" name="IMA Fungus">
        <title>Comparative genomic study of the Penicillium genus elucidates a diverse pangenome and 15 lateral gene transfer events.</title>
        <authorList>
            <person name="Petersen C."/>
            <person name="Sorensen T."/>
            <person name="Nielsen M.R."/>
            <person name="Sondergaard T.E."/>
            <person name="Sorensen J.L."/>
            <person name="Fitzpatrick D.A."/>
            <person name="Frisvad J.C."/>
            <person name="Nielsen K.L."/>
        </authorList>
    </citation>
    <scope>NUCLEOTIDE SEQUENCE</scope>
    <source>
        <strain evidence="2">IBT 16125</strain>
    </source>
</reference>
<sequence length="71" mass="7706">MAQMRFAPVGNWRGDGVGDELGTRPLSKCLTRMKPEDVDRKWRRRDGSTAQLEFAEVSGGGPAAAKPSSQS</sequence>
<evidence type="ECO:0000256" key="1">
    <source>
        <dbReference type="SAM" id="MobiDB-lite"/>
    </source>
</evidence>
<evidence type="ECO:0000313" key="3">
    <source>
        <dbReference type="Proteomes" id="UP001213681"/>
    </source>
</evidence>
<keyword evidence="3" id="KW-1185">Reference proteome</keyword>
<gene>
    <name evidence="2" type="ORF">N7458_010943</name>
</gene>
<organism evidence="2 3">
    <name type="scientific">Penicillium daleae</name>
    <dbReference type="NCBI Taxonomy" id="63821"/>
    <lineage>
        <taxon>Eukaryota</taxon>
        <taxon>Fungi</taxon>
        <taxon>Dikarya</taxon>
        <taxon>Ascomycota</taxon>
        <taxon>Pezizomycotina</taxon>
        <taxon>Eurotiomycetes</taxon>
        <taxon>Eurotiomycetidae</taxon>
        <taxon>Eurotiales</taxon>
        <taxon>Aspergillaceae</taxon>
        <taxon>Penicillium</taxon>
    </lineage>
</organism>
<protein>
    <submittedName>
        <fullName evidence="2">Uncharacterized protein</fullName>
    </submittedName>
</protein>
<feature type="region of interest" description="Disordered" evidence="1">
    <location>
        <begin position="43"/>
        <end position="71"/>
    </location>
</feature>
<comment type="caution">
    <text evidence="2">The sequence shown here is derived from an EMBL/GenBank/DDBJ whole genome shotgun (WGS) entry which is preliminary data.</text>
</comment>
<dbReference type="EMBL" id="JAPVEA010000008">
    <property type="protein sequence ID" value="KAJ5439945.1"/>
    <property type="molecule type" value="Genomic_DNA"/>
</dbReference>
<feature type="region of interest" description="Disordered" evidence="1">
    <location>
        <begin position="1"/>
        <end position="24"/>
    </location>
</feature>
<evidence type="ECO:0000313" key="2">
    <source>
        <dbReference type="EMBL" id="KAJ5439945.1"/>
    </source>
</evidence>
<dbReference type="RefSeq" id="XP_056763174.1">
    <property type="nucleotide sequence ID" value="XM_056914325.1"/>
</dbReference>
<proteinExistence type="predicted"/>